<keyword evidence="11" id="KW-1185">Reference proteome</keyword>
<protein>
    <recommendedName>
        <fullName evidence="9">Protein kinase domain-containing protein</fullName>
    </recommendedName>
</protein>
<dbReference type="Proteomes" id="UP000886520">
    <property type="component" value="Chromosome 21"/>
</dbReference>
<dbReference type="PROSITE" id="PS00107">
    <property type="entry name" value="PROTEIN_KINASE_ATP"/>
    <property type="match status" value="1"/>
</dbReference>
<dbReference type="SMART" id="SM00220">
    <property type="entry name" value="S_TKc"/>
    <property type="match status" value="1"/>
</dbReference>
<dbReference type="Gene3D" id="3.30.200.20">
    <property type="entry name" value="Phosphorylase Kinase, domain 1"/>
    <property type="match status" value="1"/>
</dbReference>
<evidence type="ECO:0000256" key="4">
    <source>
        <dbReference type="ARBA" id="ARBA00022777"/>
    </source>
</evidence>
<dbReference type="Gene3D" id="1.10.510.10">
    <property type="entry name" value="Transferase(Phosphotransferase) domain 1"/>
    <property type="match status" value="1"/>
</dbReference>
<dbReference type="PROSITE" id="PS00108">
    <property type="entry name" value="PROTEIN_KINASE_ST"/>
    <property type="match status" value="1"/>
</dbReference>
<dbReference type="InterPro" id="IPR000719">
    <property type="entry name" value="Prot_kinase_dom"/>
</dbReference>
<comment type="caution">
    <text evidence="10">The sequence shown here is derived from an EMBL/GenBank/DDBJ whole genome shotgun (WGS) entry which is preliminary data.</text>
</comment>
<dbReference type="PROSITE" id="PS50011">
    <property type="entry name" value="PROTEIN_KINASE_DOM"/>
    <property type="match status" value="1"/>
</dbReference>
<proteinExistence type="inferred from homology"/>
<evidence type="ECO:0000313" key="10">
    <source>
        <dbReference type="EMBL" id="KAI5063220.1"/>
    </source>
</evidence>
<feature type="domain" description="Protein kinase" evidence="9">
    <location>
        <begin position="100"/>
        <end position="383"/>
    </location>
</feature>
<evidence type="ECO:0000256" key="3">
    <source>
        <dbReference type="ARBA" id="ARBA00022741"/>
    </source>
</evidence>
<dbReference type="SUPFAM" id="SSF56112">
    <property type="entry name" value="Protein kinase-like (PK-like)"/>
    <property type="match status" value="1"/>
</dbReference>
<reference evidence="10" key="1">
    <citation type="submission" date="2021-01" db="EMBL/GenBank/DDBJ databases">
        <title>Adiantum capillus-veneris genome.</title>
        <authorList>
            <person name="Fang Y."/>
            <person name="Liao Q."/>
        </authorList>
    </citation>
    <scope>NUCLEOTIDE SEQUENCE</scope>
    <source>
        <strain evidence="10">H3</strain>
        <tissue evidence="10">Leaf</tissue>
    </source>
</reference>
<feature type="binding site" evidence="6">
    <location>
        <position position="127"/>
    </location>
    <ligand>
        <name>ATP</name>
        <dbReference type="ChEBI" id="CHEBI:30616"/>
    </ligand>
</feature>
<dbReference type="InterPro" id="IPR051681">
    <property type="entry name" value="Ser/Thr_Kinases-Pseudokinases"/>
</dbReference>
<evidence type="ECO:0000256" key="2">
    <source>
        <dbReference type="ARBA" id="ARBA00022679"/>
    </source>
</evidence>
<dbReference type="Pfam" id="PF07714">
    <property type="entry name" value="PK_Tyr_Ser-Thr"/>
    <property type="match status" value="1"/>
</dbReference>
<feature type="region of interest" description="Disordered" evidence="8">
    <location>
        <begin position="1"/>
        <end position="55"/>
    </location>
</feature>
<evidence type="ECO:0000256" key="1">
    <source>
        <dbReference type="ARBA" id="ARBA00022527"/>
    </source>
</evidence>
<keyword evidence="3 6" id="KW-0547">Nucleotide-binding</keyword>
<keyword evidence="5 6" id="KW-0067">ATP-binding</keyword>
<keyword evidence="4" id="KW-0418">Kinase</keyword>
<feature type="compositionally biased region" description="Low complexity" evidence="8">
    <location>
        <begin position="38"/>
        <end position="54"/>
    </location>
</feature>
<sequence length="383" mass="42221">MDKKEAERKHPPRPASAMREDKISLAHFDGAHAPAPRPASAPAASTSPPTARPDAPVEEEIQVAEPTIPFQPAALDHPPGPSSKNVVRPVRPWEIDLSNLIVANVIGKGAFGCVYKGDYGNQDVAVKLLDWGEEATMTKAEIDGIRKSYIQEASVWHKLSHPNVTKFLGAHIGDTRIKTRGNGKEPVGSVYITSSVGCIVEEFMHGGNLRHYLARHSKSKISYELAIKFARDLAKGLSYLHSQAVVHRDVKPDNLLLDSYMNLKIADFGVSRLEAKNAKDMTGDTGTLHYMAPEVVEGKPYNRSCDVYSFGVCLWEIYNCEEPYKHYGFSKYVSEVVLKNVRPPIPKCCPVASYETSFVLRDLQAGYTCKEKALQACSLANLT</sequence>
<dbReference type="OrthoDB" id="4062651at2759"/>
<gene>
    <name evidence="10" type="ORF">GOP47_0021767</name>
</gene>
<dbReference type="GO" id="GO:0005886">
    <property type="term" value="C:plasma membrane"/>
    <property type="evidence" value="ECO:0007669"/>
    <property type="project" value="TreeGrafter"/>
</dbReference>
<dbReference type="InterPro" id="IPR011009">
    <property type="entry name" value="Kinase-like_dom_sf"/>
</dbReference>
<keyword evidence="1 7" id="KW-0723">Serine/threonine-protein kinase</keyword>
<dbReference type="GO" id="GO:0004674">
    <property type="term" value="F:protein serine/threonine kinase activity"/>
    <property type="evidence" value="ECO:0007669"/>
    <property type="project" value="UniProtKB-KW"/>
</dbReference>
<keyword evidence="2" id="KW-0808">Transferase</keyword>
<evidence type="ECO:0000256" key="6">
    <source>
        <dbReference type="PROSITE-ProRule" id="PRU10141"/>
    </source>
</evidence>
<dbReference type="AlphaFoldDB" id="A0A9D4Z6V5"/>
<name>A0A9D4Z6V5_ADICA</name>
<dbReference type="PANTHER" id="PTHR44329:SF271">
    <property type="entry name" value="ATMRK1"/>
    <property type="match status" value="1"/>
</dbReference>
<evidence type="ECO:0000313" key="11">
    <source>
        <dbReference type="Proteomes" id="UP000886520"/>
    </source>
</evidence>
<evidence type="ECO:0000256" key="5">
    <source>
        <dbReference type="ARBA" id="ARBA00022840"/>
    </source>
</evidence>
<dbReference type="EMBL" id="JABFUD020000021">
    <property type="protein sequence ID" value="KAI5063220.1"/>
    <property type="molecule type" value="Genomic_DNA"/>
</dbReference>
<dbReference type="InterPro" id="IPR001245">
    <property type="entry name" value="Ser-Thr/Tyr_kinase_cat_dom"/>
</dbReference>
<comment type="similarity">
    <text evidence="7">Belongs to the protein kinase superfamily.</text>
</comment>
<dbReference type="PANTHER" id="PTHR44329">
    <property type="entry name" value="SERINE/THREONINE-PROTEIN KINASE TNNI3K-RELATED"/>
    <property type="match status" value="1"/>
</dbReference>
<dbReference type="CDD" id="cd13999">
    <property type="entry name" value="STKc_MAP3K-like"/>
    <property type="match status" value="1"/>
</dbReference>
<organism evidence="10 11">
    <name type="scientific">Adiantum capillus-veneris</name>
    <name type="common">Maidenhair fern</name>
    <dbReference type="NCBI Taxonomy" id="13818"/>
    <lineage>
        <taxon>Eukaryota</taxon>
        <taxon>Viridiplantae</taxon>
        <taxon>Streptophyta</taxon>
        <taxon>Embryophyta</taxon>
        <taxon>Tracheophyta</taxon>
        <taxon>Polypodiopsida</taxon>
        <taxon>Polypodiidae</taxon>
        <taxon>Polypodiales</taxon>
        <taxon>Pteridineae</taxon>
        <taxon>Pteridaceae</taxon>
        <taxon>Vittarioideae</taxon>
        <taxon>Adiantum</taxon>
    </lineage>
</organism>
<dbReference type="GO" id="GO:0005524">
    <property type="term" value="F:ATP binding"/>
    <property type="evidence" value="ECO:0007669"/>
    <property type="project" value="UniProtKB-UniRule"/>
</dbReference>
<evidence type="ECO:0000256" key="7">
    <source>
        <dbReference type="RuleBase" id="RU000304"/>
    </source>
</evidence>
<evidence type="ECO:0000256" key="8">
    <source>
        <dbReference type="SAM" id="MobiDB-lite"/>
    </source>
</evidence>
<evidence type="ECO:0000259" key="9">
    <source>
        <dbReference type="PROSITE" id="PS50011"/>
    </source>
</evidence>
<dbReference type="InterPro" id="IPR017441">
    <property type="entry name" value="Protein_kinase_ATP_BS"/>
</dbReference>
<dbReference type="InterPro" id="IPR008271">
    <property type="entry name" value="Ser/Thr_kinase_AS"/>
</dbReference>
<accession>A0A9D4Z6V5</accession>